<keyword evidence="1" id="KW-0472">Membrane</keyword>
<protein>
    <submittedName>
        <fullName evidence="2">Uncharacterized protein</fullName>
    </submittedName>
</protein>
<keyword evidence="1" id="KW-0812">Transmembrane</keyword>
<keyword evidence="3" id="KW-1185">Reference proteome</keyword>
<reference evidence="2 3" key="1">
    <citation type="submission" date="2020-06" db="EMBL/GenBank/DDBJ databases">
        <authorList>
            <person name="Li R."/>
            <person name="Bekaert M."/>
        </authorList>
    </citation>
    <scope>NUCLEOTIDE SEQUENCE [LARGE SCALE GENOMIC DNA]</scope>
    <source>
        <strain evidence="3">wild</strain>
    </source>
</reference>
<evidence type="ECO:0000256" key="1">
    <source>
        <dbReference type="SAM" id="Phobius"/>
    </source>
</evidence>
<proteinExistence type="predicted"/>
<keyword evidence="1" id="KW-1133">Transmembrane helix</keyword>
<dbReference type="Proteomes" id="UP000507470">
    <property type="component" value="Unassembled WGS sequence"/>
</dbReference>
<dbReference type="AlphaFoldDB" id="A0A6J8B3X0"/>
<gene>
    <name evidence="2" type="ORF">MCOR_14369</name>
</gene>
<feature type="transmembrane region" description="Helical" evidence="1">
    <location>
        <begin position="151"/>
        <end position="173"/>
    </location>
</feature>
<evidence type="ECO:0000313" key="2">
    <source>
        <dbReference type="EMBL" id="CAC5378131.1"/>
    </source>
</evidence>
<sequence length="180" mass="20231">MELDEVKIYGEVHVCERNGRVHTHGNNLNFPGCEDCYCCSENGPTTAVSTNIELKKTTTFYTTDSGTKTTFAEILSTTSNSQNESQSLCACQCSSKQMNQSTKSRSHNYTTAELKQLLQEELREMSEQLRVQKNLTSAWVRARRSADDRRMISVGIGYVAIVIISMPFVLVVVSDCRKIR</sequence>
<accession>A0A6J8B3X0</accession>
<evidence type="ECO:0000313" key="3">
    <source>
        <dbReference type="Proteomes" id="UP000507470"/>
    </source>
</evidence>
<organism evidence="2 3">
    <name type="scientific">Mytilus coruscus</name>
    <name type="common">Sea mussel</name>
    <dbReference type="NCBI Taxonomy" id="42192"/>
    <lineage>
        <taxon>Eukaryota</taxon>
        <taxon>Metazoa</taxon>
        <taxon>Spiralia</taxon>
        <taxon>Lophotrochozoa</taxon>
        <taxon>Mollusca</taxon>
        <taxon>Bivalvia</taxon>
        <taxon>Autobranchia</taxon>
        <taxon>Pteriomorphia</taxon>
        <taxon>Mytilida</taxon>
        <taxon>Mytiloidea</taxon>
        <taxon>Mytilidae</taxon>
        <taxon>Mytilinae</taxon>
        <taxon>Mytilus</taxon>
    </lineage>
</organism>
<name>A0A6J8B3X0_MYTCO</name>
<dbReference type="EMBL" id="CACVKT020002495">
    <property type="protein sequence ID" value="CAC5378131.1"/>
    <property type="molecule type" value="Genomic_DNA"/>
</dbReference>